<dbReference type="EMBL" id="LN835308">
    <property type="protein sequence ID" value="CRH03888.1"/>
    <property type="molecule type" value="Genomic_DNA"/>
</dbReference>
<evidence type="ECO:0000313" key="1">
    <source>
        <dbReference type="EMBL" id="CRH03888.1"/>
    </source>
</evidence>
<organism evidence="1 2">
    <name type="scientific">Plasmodium relictum</name>
    <dbReference type="NCBI Taxonomy" id="85471"/>
    <lineage>
        <taxon>Eukaryota</taxon>
        <taxon>Sar</taxon>
        <taxon>Alveolata</taxon>
        <taxon>Apicomplexa</taxon>
        <taxon>Aconoidasida</taxon>
        <taxon>Haemosporida</taxon>
        <taxon>Plasmodiidae</taxon>
        <taxon>Plasmodium</taxon>
        <taxon>Plasmodium (Haemamoeba)</taxon>
    </lineage>
</organism>
<reference evidence="1 2" key="1">
    <citation type="submission" date="2015-04" db="EMBL/GenBank/DDBJ databases">
        <authorList>
            <consortium name="Pathogen Informatics"/>
        </authorList>
    </citation>
    <scope>NUCLEOTIDE SEQUENCE [LARGE SCALE GENOMIC DNA]</scope>
    <source>
        <strain evidence="1 2">SGS1</strain>
    </source>
</reference>
<dbReference type="KEGG" id="prel:PRELSG_1324600"/>
<sequence length="1247" mass="152240">MNIKEDQKLFNEKLCGELRKLRGYKIIQNVFRVKKKKKEKKKGLLYNLIELKYVNKILYQLYFHKKCMKKFINGDNLLCYTNKIIQIKKDRNIIVNFTDTNIEASFHFINCDKNFYIFCKINHYVNNELFNCNSTSSIILFLYESNYNKNKTFSKYLNNSSKLNITDKHLSKYLRKNNFFNEIIKDTPTTNTNNSNKKYNIENKYSLKNRTSVNKKISERNISTKKIVDHYLLLINYYVSYNKILHFSFFHTLQKILYKFLNDKNLYKKIYNYNRNDNRGCDKIINLTNASDYHKFNNYEFTFESGRNVNHSKNKVEYDTIKDIKLKTLHFIKEKRKFSYFLYIFCNKCNSTKKVNNSLINIKRSLKKITLSLEKNNKIYIYSNVLKKEKEFFLTFNNINKCFFIFISPILLYFNNKNYIFLKINTNIKNEINIHLILEFMNELFLLIREMYLKKKLIKKLKKYISNRTLKGYLNYNSFNRHRNEKREKKKYIYTFHSILDNFFLVQENYHINNKLFLKIKKLFVKINPLNKNVILNFIQKKFEKLCVTAEELLKWNWKFRNVILSKKEHMYIYFLEKKEYKKIINKDENFVNNIGNNNYCIKSNSNNDIILYNNNCNRLNHRNKEIFNLICVFKIVSIKDKILKLTKNICIYFTHFFNKFEKFNIFDKIYILKHFHFIINKFPYLYIFYMESKKCIFLFYRNFIQCSNMLSIKKSLKDKYNNLLKLKKKKKKLLKKVFFNEETFFFLLKMQKLLLYFYLYLLRKFFRFSLKKNKMQNKFSCTRETIYGNFGTFIKKIKKEKEKIYIYFLNNESILLNYENNSSKSRKACNSFKKKEKEKKKLIFISKIICIEKYLVKKKEKRMELLDKNSLHHNEVNFNKNNINKMIEKVELKIEINEKFEKKNGNKNLGIKDENLYNFFKLKNMKKTVCKYLSYLIEKTKEKIKKDENVFYLNVNLHKLKLLKIVNQLQIEIKTIMEYIYKMNDNNEININNNRKRNEGLNFIDYQKIDKLLLFINKKIKINKNLRIFNISNEILKKKMDFTKLIKINDKVIHNLVLYEKQSFDKIFKKNKLLSYKMTLNYLIFFINGHISYSANIFTNDYEKLNKSYNIYFVNIYKNDIIKNKFIEDTMYFLENIFAYISDIATFIKNINVNKKKRFSFNIRKIFCYEILQNKGVVRKIYKGKKKGDFFLNIFIFFKEKILFFHSYKKYDKNNNLFNPFFVKILNQNKYYDVFLDSTNSRTDKN</sequence>
<accession>A0A1J1HEQ1</accession>
<dbReference type="OMA" id="TKNICSC"/>
<dbReference type="OrthoDB" id="382202at2759"/>
<dbReference type="VEuPathDB" id="PlasmoDB:PRELSG_1324600"/>
<name>A0A1J1HEQ1_PLARL</name>
<protein>
    <submittedName>
        <fullName evidence="1">Uncharacterized protein</fullName>
    </submittedName>
</protein>
<proteinExistence type="predicted"/>
<dbReference type="RefSeq" id="XP_028535894.1">
    <property type="nucleotide sequence ID" value="XM_028678783.1"/>
</dbReference>
<dbReference type="Proteomes" id="UP000220158">
    <property type="component" value="Chromosome 13"/>
</dbReference>
<gene>
    <name evidence="1" type="ORF">PRELSG_1324600</name>
</gene>
<evidence type="ECO:0000313" key="2">
    <source>
        <dbReference type="Proteomes" id="UP000220158"/>
    </source>
</evidence>
<dbReference type="AlphaFoldDB" id="A0A1J1HEQ1"/>
<dbReference type="GeneID" id="39738179"/>
<keyword evidence="2" id="KW-1185">Reference proteome</keyword>